<keyword evidence="1" id="KW-0812">Transmembrane</keyword>
<dbReference type="RefSeq" id="WP_315586801.1">
    <property type="nucleotide sequence ID" value="NZ_JAVXUR010000004.1"/>
</dbReference>
<organism evidence="2 3">
    <name type="scientific">Halomonas saccharevitans</name>
    <dbReference type="NCBI Taxonomy" id="416872"/>
    <lineage>
        <taxon>Bacteria</taxon>
        <taxon>Pseudomonadati</taxon>
        <taxon>Pseudomonadota</taxon>
        <taxon>Gammaproteobacteria</taxon>
        <taxon>Oceanospirillales</taxon>
        <taxon>Halomonadaceae</taxon>
        <taxon>Halomonas</taxon>
    </lineage>
</organism>
<name>A0ABU3NGK0_9GAMM</name>
<proteinExistence type="predicted"/>
<keyword evidence="1" id="KW-1133">Transmembrane helix</keyword>
<evidence type="ECO:0000256" key="1">
    <source>
        <dbReference type="SAM" id="Phobius"/>
    </source>
</evidence>
<accession>A0ABU3NGK0</accession>
<sequence length="235" mass="26379">MEKDYVDKVYESVEFPVGYAADYMLIDGMTIPAAVFLSQVVYWSRRDFVKKRGGWFHKQQKGVKDSWKNETGLTPKQQMNARKILRYIGVIEEDKSGIPAKTWFRLDGKRLHELLNEGRQRRDKISAGGQETSGFGANGESVFDQFSVPSVTNKSSRRSGLVKPITETTTQIFPESKRAIVSCEQSHGVSCYSTPKELGEFFGDQRAKKMVDQFGSSLTGEMAILNLKKAISGVS</sequence>
<gene>
    <name evidence="2" type="ORF">RSO68_12515</name>
</gene>
<feature type="transmembrane region" description="Helical" evidence="1">
    <location>
        <begin position="20"/>
        <end position="43"/>
    </location>
</feature>
<protein>
    <submittedName>
        <fullName evidence="2">Uncharacterized protein</fullName>
    </submittedName>
</protein>
<reference evidence="3" key="1">
    <citation type="submission" date="2023-07" db="EMBL/GenBank/DDBJ databases">
        <title>Substrates and metabolic shifts associated with increased methane emissions in unrestored hypersaline salterns.</title>
        <authorList>
            <person name="Bueno De Mesquita C.P."/>
            <person name="Tringe S.G."/>
        </authorList>
    </citation>
    <scope>NUCLEOTIDE SEQUENCE [LARGE SCALE GENOMIC DNA]</scope>
    <source>
        <strain evidence="3">I4</strain>
    </source>
</reference>
<evidence type="ECO:0000313" key="2">
    <source>
        <dbReference type="EMBL" id="MDT8880294.1"/>
    </source>
</evidence>
<keyword evidence="3" id="KW-1185">Reference proteome</keyword>
<comment type="caution">
    <text evidence="2">The sequence shown here is derived from an EMBL/GenBank/DDBJ whole genome shotgun (WGS) entry which is preliminary data.</text>
</comment>
<dbReference type="Proteomes" id="UP001255917">
    <property type="component" value="Unassembled WGS sequence"/>
</dbReference>
<dbReference type="EMBL" id="JAVXUR010000004">
    <property type="protein sequence ID" value="MDT8880294.1"/>
    <property type="molecule type" value="Genomic_DNA"/>
</dbReference>
<evidence type="ECO:0000313" key="3">
    <source>
        <dbReference type="Proteomes" id="UP001255917"/>
    </source>
</evidence>
<keyword evidence="1" id="KW-0472">Membrane</keyword>